<gene>
    <name evidence="8" type="ORF">CLM73_09740</name>
</gene>
<reference evidence="8 9" key="1">
    <citation type="submission" date="2017-09" db="EMBL/GenBank/DDBJ databases">
        <title>Genomic, metabolic, and phenotypic characteristics of bacterial isolates from the natural microbiome of the model nematode Caenorhabditis elegans.</title>
        <authorList>
            <person name="Zimmermann J."/>
            <person name="Obeng N."/>
            <person name="Yang W."/>
            <person name="Obeng O."/>
            <person name="Kissoyan K."/>
            <person name="Pees B."/>
            <person name="Dirksen P."/>
            <person name="Hoppner M."/>
            <person name="Franke A."/>
            <person name="Rosenstiel P."/>
            <person name="Leippe M."/>
            <person name="Dierking K."/>
            <person name="Kaleta C."/>
            <person name="Schulenburg H."/>
        </authorList>
    </citation>
    <scope>NUCLEOTIDE SEQUENCE [LARGE SCALE GENOMIC DNA]</scope>
    <source>
        <strain evidence="8 9">MYb73</strain>
    </source>
</reference>
<keyword evidence="2" id="KW-1003">Cell membrane</keyword>
<dbReference type="PANTHER" id="PTHR32322">
    <property type="entry name" value="INNER MEMBRANE TRANSPORTER"/>
    <property type="match status" value="1"/>
</dbReference>
<evidence type="ECO:0000259" key="7">
    <source>
        <dbReference type="Pfam" id="PF00892"/>
    </source>
</evidence>
<keyword evidence="5 6" id="KW-0472">Membrane</keyword>
<keyword evidence="9" id="KW-1185">Reference proteome</keyword>
<feature type="transmembrane region" description="Helical" evidence="6">
    <location>
        <begin position="152"/>
        <end position="173"/>
    </location>
</feature>
<name>A0A2S0I5T1_9BURK</name>
<feature type="transmembrane region" description="Helical" evidence="6">
    <location>
        <begin position="245"/>
        <end position="266"/>
    </location>
</feature>
<feature type="transmembrane region" description="Helical" evidence="6">
    <location>
        <begin position="71"/>
        <end position="95"/>
    </location>
</feature>
<evidence type="ECO:0000256" key="2">
    <source>
        <dbReference type="ARBA" id="ARBA00022475"/>
    </source>
</evidence>
<dbReference type="SUPFAM" id="SSF103481">
    <property type="entry name" value="Multidrug resistance efflux transporter EmrE"/>
    <property type="match status" value="2"/>
</dbReference>
<dbReference type="Pfam" id="PF00892">
    <property type="entry name" value="EamA"/>
    <property type="match status" value="2"/>
</dbReference>
<feature type="transmembrane region" description="Helical" evidence="6">
    <location>
        <begin position="272"/>
        <end position="292"/>
    </location>
</feature>
<dbReference type="EMBL" id="CP023270">
    <property type="protein sequence ID" value="AVJ27368.1"/>
    <property type="molecule type" value="Genomic_DNA"/>
</dbReference>
<feature type="transmembrane region" description="Helical" evidence="6">
    <location>
        <begin position="7"/>
        <end position="26"/>
    </location>
</feature>
<organism evidence="8 9">
    <name type="scientific">Achromobacter spanius</name>
    <dbReference type="NCBI Taxonomy" id="217203"/>
    <lineage>
        <taxon>Bacteria</taxon>
        <taxon>Pseudomonadati</taxon>
        <taxon>Pseudomonadota</taxon>
        <taxon>Betaproteobacteria</taxon>
        <taxon>Burkholderiales</taxon>
        <taxon>Alcaligenaceae</taxon>
        <taxon>Achromobacter</taxon>
    </lineage>
</organism>
<dbReference type="AlphaFoldDB" id="A0A2S0I5T1"/>
<protein>
    <submittedName>
        <fullName evidence="8">EamA family transporter</fullName>
    </submittedName>
</protein>
<feature type="transmembrane region" description="Helical" evidence="6">
    <location>
        <begin position="216"/>
        <end position="238"/>
    </location>
</feature>
<evidence type="ECO:0000256" key="6">
    <source>
        <dbReference type="SAM" id="Phobius"/>
    </source>
</evidence>
<evidence type="ECO:0000256" key="1">
    <source>
        <dbReference type="ARBA" id="ARBA00004651"/>
    </source>
</evidence>
<keyword evidence="3 6" id="KW-0812">Transmembrane</keyword>
<dbReference type="InterPro" id="IPR037185">
    <property type="entry name" value="EmrE-like"/>
</dbReference>
<dbReference type="RefSeq" id="WP_105238252.1">
    <property type="nucleotide sequence ID" value="NZ_CP023270.1"/>
</dbReference>
<evidence type="ECO:0000256" key="4">
    <source>
        <dbReference type="ARBA" id="ARBA00022989"/>
    </source>
</evidence>
<feature type="transmembrane region" description="Helical" evidence="6">
    <location>
        <begin position="38"/>
        <end position="59"/>
    </location>
</feature>
<feature type="domain" description="EamA" evidence="7">
    <location>
        <begin position="13"/>
        <end position="141"/>
    </location>
</feature>
<feature type="transmembrane region" description="Helical" evidence="6">
    <location>
        <begin position="127"/>
        <end position="146"/>
    </location>
</feature>
<feature type="transmembrane region" description="Helical" evidence="6">
    <location>
        <begin position="185"/>
        <end position="204"/>
    </location>
</feature>
<comment type="subcellular location">
    <subcellularLocation>
        <location evidence="1">Cell membrane</location>
        <topology evidence="1">Multi-pass membrane protein</topology>
    </subcellularLocation>
</comment>
<keyword evidence="4 6" id="KW-1133">Transmembrane helix</keyword>
<feature type="domain" description="EamA" evidence="7">
    <location>
        <begin position="154"/>
        <end position="286"/>
    </location>
</feature>
<dbReference type="InterPro" id="IPR000620">
    <property type="entry name" value="EamA_dom"/>
</dbReference>
<accession>A0A2S0I5T1</accession>
<dbReference type="OrthoDB" id="5298131at2"/>
<evidence type="ECO:0000256" key="3">
    <source>
        <dbReference type="ARBA" id="ARBA00022692"/>
    </source>
</evidence>
<dbReference type="InterPro" id="IPR050638">
    <property type="entry name" value="AA-Vitamin_Transporters"/>
</dbReference>
<evidence type="ECO:0000256" key="5">
    <source>
        <dbReference type="ARBA" id="ARBA00023136"/>
    </source>
</evidence>
<sequence>MSQQGSIRKFLPLVGAVAIWGGNWPVMKLGLAHMSPLWLAASRFGSAALISVLVLAVLGRLRLPTRQEWPLVAGVALLQMGAFTALALWALQYVAPGRASVIAYATSIWVIPLSSLILKERLSIGQWLATALSYAGIGVIVAPAFSPWQAHTVIGLVMLLGASFAWACNIIQLRANRHVRLGADMIPWQTAMATIPLAALAWMRDGAPTFLGDAQAWPLILYTGPLATALTFIVVLGMTQKLPPAATSIAMLCVPVIGLIVSSVVFHEQISADLALGLALIAASVAASALATRLRRSPLALRPS</sequence>
<proteinExistence type="predicted"/>
<evidence type="ECO:0000313" key="8">
    <source>
        <dbReference type="EMBL" id="AVJ27368.1"/>
    </source>
</evidence>
<evidence type="ECO:0000313" key="9">
    <source>
        <dbReference type="Proteomes" id="UP000239477"/>
    </source>
</evidence>
<dbReference type="GO" id="GO:0005886">
    <property type="term" value="C:plasma membrane"/>
    <property type="evidence" value="ECO:0007669"/>
    <property type="project" value="UniProtKB-SubCell"/>
</dbReference>
<dbReference type="Proteomes" id="UP000239477">
    <property type="component" value="Chromosome"/>
</dbReference>
<feature type="transmembrane region" description="Helical" evidence="6">
    <location>
        <begin position="101"/>
        <end position="118"/>
    </location>
</feature>
<dbReference type="PANTHER" id="PTHR32322:SF18">
    <property type="entry name" value="S-ADENOSYLMETHIONINE_S-ADENOSYLHOMOCYSTEINE TRANSPORTER"/>
    <property type="match status" value="1"/>
</dbReference>